<dbReference type="Pfam" id="PF13565">
    <property type="entry name" value="HTH_32"/>
    <property type="match status" value="1"/>
</dbReference>
<name>I4IMR8_MICAE</name>
<proteinExistence type="predicted"/>
<accession>I4IMR8</accession>
<dbReference type="Gene3D" id="1.10.10.10">
    <property type="entry name" value="Winged helix-like DNA-binding domain superfamily/Winged helix DNA-binding domain"/>
    <property type="match status" value="1"/>
</dbReference>
<dbReference type="AlphaFoldDB" id="I4IMR8"/>
<organism evidence="1 2">
    <name type="scientific">Microcystis aeruginosa PCC 9701</name>
    <dbReference type="NCBI Taxonomy" id="721123"/>
    <lineage>
        <taxon>Bacteria</taxon>
        <taxon>Bacillati</taxon>
        <taxon>Cyanobacteriota</taxon>
        <taxon>Cyanophyceae</taxon>
        <taxon>Oscillatoriophycideae</taxon>
        <taxon>Chroococcales</taxon>
        <taxon>Microcystaceae</taxon>
        <taxon>Microcystis</taxon>
    </lineage>
</organism>
<protein>
    <submittedName>
        <fullName evidence="1">Transposase</fullName>
    </submittedName>
</protein>
<dbReference type="HOGENOM" id="CLU_056788_2_1_3"/>
<dbReference type="InterPro" id="IPR009057">
    <property type="entry name" value="Homeodomain-like_sf"/>
</dbReference>
<reference evidence="1 2" key="1">
    <citation type="submission" date="2012-04" db="EMBL/GenBank/DDBJ databases">
        <authorList>
            <person name="Genoscope - CEA"/>
        </authorList>
    </citation>
    <scope>NUCLEOTIDE SEQUENCE [LARGE SCALE GENOMIC DNA]</scope>
    <source>
        <strain evidence="1 2">9701</strain>
    </source>
</reference>
<evidence type="ECO:0000313" key="1">
    <source>
        <dbReference type="EMBL" id="CCI35592.1"/>
    </source>
</evidence>
<dbReference type="EMBL" id="CAIQ01000085">
    <property type="protein sequence ID" value="CCI35592.1"/>
    <property type="molecule type" value="Genomic_DNA"/>
</dbReference>
<dbReference type="Proteomes" id="UP000004047">
    <property type="component" value="Unassembled WGS sequence"/>
</dbReference>
<comment type="caution">
    <text evidence="1">The sequence shown here is derived from an EMBL/GenBank/DDBJ whole genome shotgun (WGS) entry which is preliminary data.</text>
</comment>
<dbReference type="InterPro" id="IPR036388">
    <property type="entry name" value="WH-like_DNA-bd_sf"/>
</dbReference>
<gene>
    <name evidence="1" type="ORF">MICAK_1750027</name>
</gene>
<dbReference type="SUPFAM" id="SSF46689">
    <property type="entry name" value="Homeodomain-like"/>
    <property type="match status" value="1"/>
</dbReference>
<evidence type="ECO:0000313" key="2">
    <source>
        <dbReference type="Proteomes" id="UP000004047"/>
    </source>
</evidence>
<sequence length="128" mass="14963">MRPYSVDFRQKIIDVWEKEKISIRELAKRFNVAKSFIQKLLKQYQETGDIRPRPQGGSPPSKLNSEQLVILVEIIEANRDATLQELSNLLYEKTEIKVSRATLGRITKKLNQSFPKKFHRSPRKLAKK</sequence>